<feature type="disulfide bond" evidence="6">
    <location>
        <begin position="105"/>
        <end position="114"/>
    </location>
</feature>
<feature type="region of interest" description="Disordered" evidence="8">
    <location>
        <begin position="768"/>
        <end position="793"/>
    </location>
</feature>
<dbReference type="SUPFAM" id="SSF57184">
    <property type="entry name" value="Growth factor receptor domain"/>
    <property type="match status" value="1"/>
</dbReference>
<dbReference type="InterPro" id="IPR000152">
    <property type="entry name" value="EGF-type_Asp/Asn_hydroxyl_site"/>
</dbReference>
<gene>
    <name evidence="12" type="primary">eys</name>
    <name evidence="12" type="ORF">GWK47_033894</name>
</gene>
<evidence type="ECO:0000256" key="4">
    <source>
        <dbReference type="ARBA" id="ARBA00023157"/>
    </source>
</evidence>
<dbReference type="Gene3D" id="2.60.120.200">
    <property type="match status" value="4"/>
</dbReference>
<dbReference type="CDD" id="cd00054">
    <property type="entry name" value="EGF_CA"/>
    <property type="match status" value="11"/>
</dbReference>
<evidence type="ECO:0000256" key="5">
    <source>
        <dbReference type="ARBA" id="ARBA00023180"/>
    </source>
</evidence>
<dbReference type="OrthoDB" id="283575at2759"/>
<feature type="disulfide bond" evidence="6">
    <location>
        <begin position="306"/>
        <end position="315"/>
    </location>
</feature>
<organism evidence="12 13">
    <name type="scientific">Chionoecetes opilio</name>
    <name type="common">Atlantic snow crab</name>
    <name type="synonym">Cancer opilio</name>
    <dbReference type="NCBI Taxonomy" id="41210"/>
    <lineage>
        <taxon>Eukaryota</taxon>
        <taxon>Metazoa</taxon>
        <taxon>Ecdysozoa</taxon>
        <taxon>Arthropoda</taxon>
        <taxon>Crustacea</taxon>
        <taxon>Multicrustacea</taxon>
        <taxon>Malacostraca</taxon>
        <taxon>Eumalacostraca</taxon>
        <taxon>Eucarida</taxon>
        <taxon>Decapoda</taxon>
        <taxon>Pleocyemata</taxon>
        <taxon>Brachyura</taxon>
        <taxon>Eubrachyura</taxon>
        <taxon>Majoidea</taxon>
        <taxon>Majidae</taxon>
        <taxon>Chionoecetes</taxon>
    </lineage>
</organism>
<feature type="disulfide bond" evidence="6">
    <location>
        <begin position="1369"/>
        <end position="1378"/>
    </location>
</feature>
<dbReference type="PANTHER" id="PTHR24049">
    <property type="entry name" value="CRUMBS FAMILY MEMBER"/>
    <property type="match status" value="1"/>
</dbReference>
<feature type="domain" description="EGF-like" evidence="11">
    <location>
        <begin position="1031"/>
        <end position="1067"/>
    </location>
</feature>
<dbReference type="GO" id="GO:0048513">
    <property type="term" value="P:animal organ development"/>
    <property type="evidence" value="ECO:0007669"/>
    <property type="project" value="UniProtKB-ARBA"/>
</dbReference>
<evidence type="ECO:0000256" key="3">
    <source>
        <dbReference type="ARBA" id="ARBA00022737"/>
    </source>
</evidence>
<sequence>MERTAKRSNPLTPELRFRMSCVVMVVAAAAVALGEAEAGLACVLNPCNNGVCVDHLNSSSSTFHCFCEDGFTGLLCQTNWDDCWSAPCLNGATCTDLVAGLACTCPPGYTGEFCESEINECRSNPCQNNGTCRDMLDHYVCSCPTGYSGENCEIDVSVCNASSLWAGDSPKCLHGGVCVDGPGLSYTCLCQPGWTGKKCEEDEDECDEIPCQNAALCVNTPGAFACACQFGFTGPLCEENLVFCEANPCKNGAICVMEEHNATCYCVPDYHGPQCEKQYNDCLPYAPRCMNGGECIDGVDSFKCSCPDLTSGALCQCISTSGRQLCQSLPHWFEDKPYEPNVPYDRDFFGTHFNISYQQNDSVVTAEVDVYMTSVSGTAEFPSALVTSDYLISSFVASTFSLDPMDVFTPSSVISAKLSVVFSELPSITVPYFSSEFYGSLLPSSSIDASLTEQSIIMQPTPVLPIMTSSPAPDESFTFSEYPTETTVLLPTPDTTLEGSILTPSADSISLSLLFVSDVLEIPFTPTIATATLTPADQTSSTTVIDGLVVSSTISPFTILDIFTTLIEFTPTAVFPLDTASTPTPLEISATPTFPSEIYTSLTVPEIPITPLPPIDTETPSTPPSETDITSTFYSDKTPPTTEADIPQTSPEIPTTYIEIETTPTPPTEPEITSTSPPKLDTTSIHPETSLILTLPVIGTSPIPEVTIPTSPEVDATLTSLETTSTPMIETTFSLESKTTQTSQTVTLVSPTEDFTTTTRIEIPTTSSFSSNVSTTLSSPPQPYSTPQPHDAVTTFPPTKISSVVCGKSYCLNGGICHVSNGSSRCECAFNYRGASCQLYFYINNPYFLGASYLGLDVGNMSLRTGVQVYVQFTSQEENGLVAYSEGPGEAFFMLLLRNNLLQFVFSCGLNTVSFLQGNEKLTRNCLTDVSVKMWWTPYLHDTPWGPGKCSASLQVNGTDPVYSEQKAWSPLVQLGVLYLGGLPSSYSSPLVVKAGFLPRLKGCVSILEVNGHEVDMWLAGVSGERVQECGTAPCPPQSCYNGGSCVPGPALWSCQCPKGYQGELCEHAECEGVSGPCHSGRCVPTAHHHLCLCPNHRHGLYCELESGVQLPSYSGSVAGYSSYSSYRIDFDITHTLAIRLHFSTATLQQVGLMAYIGNSVRASIQDFLTLSLVRGHLMLTWDLGAGPRRIVTREPLDHKLHTHTALVGRQGGVAWFVVDAQKNISAKVPGFLSSLNTNNLLYIGGHPSWNMSHLPADMWRHSGFHGCVFDLRLAQSPEGPWMAVRVATAFNVQECGRDTCQSSQNPCHNGGSCITFGATYRCECTLGWKGPRCEVPSHFCEGGEKLCHPGSSCVAVMSHQRKTPTCLCQLGRAGTLCDQAMNITDLHFSGEGSYAGLQSTRSLRRESHITMSFKPASSSGILFLALPVRNSGDFMALVLINGTLQFTFNLGLHAPGLVLLHSKALAKLGEWQNVTISRVEGSGSMTFKGHTTQSVSPAPTHAAALLDTHTEVFIGGVPDYSVIPAAVAPREGLVAYQGCIRQVILNGIEHDLRVPDGGLLRGAGLGDCDGTPCGHQVCLHGGTCTPAGDTFVCTCTQDYLGRRCQLPRACLNHQCINGATCILIDEPLGRQKRRQKPPVGSTTSRSAYSVYGRRDDDWLEEVVESYIKGEEESYITKERRNESANGERNIIEDVFVIRNGDLSRYREERTKGWNMRKIEKDSSKKKLLKKREVKANNDEDYRCLCPPGYHGIYCQAAGGWGGESLGAKFSGYSFGIVGRGGHHGTPSPHLDSFALNFTTSASHGLLLWHGQVEEPGQDYLGVGVTGGRMKVVWHLGGGSLGLLLMKEAVSDGQWHSLVVLRHGTVVTAFLDGRPKKASSSGTYTQLNDPYGLLYIGGFHHEVSIKYGSDGHFQRPFVGCMRDLTVHQSSYPIRFSSLTQGQDLQPCS</sequence>
<dbReference type="PROSITE" id="PS50025">
    <property type="entry name" value="LAM_G_DOMAIN"/>
    <property type="match status" value="4"/>
</dbReference>
<feature type="disulfide bond" evidence="6">
    <location>
        <begin position="190"/>
        <end position="199"/>
    </location>
</feature>
<dbReference type="SMART" id="SM00282">
    <property type="entry name" value="LamG"/>
    <property type="match status" value="4"/>
</dbReference>
<evidence type="ECO:0000256" key="1">
    <source>
        <dbReference type="ARBA" id="ARBA00022536"/>
    </source>
</evidence>
<feature type="domain" description="EGF-like" evidence="11">
    <location>
        <begin position="117"/>
        <end position="153"/>
    </location>
</feature>
<dbReference type="GO" id="GO:0005509">
    <property type="term" value="F:calcium ion binding"/>
    <property type="evidence" value="ECO:0007669"/>
    <property type="project" value="InterPro"/>
</dbReference>
<keyword evidence="1 6" id="KW-0245">EGF-like domain</keyword>
<dbReference type="InterPro" id="IPR009030">
    <property type="entry name" value="Growth_fac_rcpt_cys_sf"/>
</dbReference>
<dbReference type="InterPro" id="IPR000742">
    <property type="entry name" value="EGF"/>
</dbReference>
<evidence type="ECO:0000256" key="7">
    <source>
        <dbReference type="PROSITE-ProRule" id="PRU00122"/>
    </source>
</evidence>
<dbReference type="EMBL" id="JACEEZ010002974">
    <property type="protein sequence ID" value="KAG0727792.1"/>
    <property type="molecule type" value="Genomic_DNA"/>
</dbReference>
<feature type="domain" description="EGF-like" evidence="11">
    <location>
        <begin position="79"/>
        <end position="115"/>
    </location>
</feature>
<dbReference type="CDD" id="cd00110">
    <property type="entry name" value="LamG"/>
    <property type="match status" value="4"/>
</dbReference>
<comment type="caution">
    <text evidence="6">Lacks conserved residue(s) required for the propagation of feature annotation.</text>
</comment>
<feature type="domain" description="EGF-like" evidence="11">
    <location>
        <begin position="202"/>
        <end position="238"/>
    </location>
</feature>
<proteinExistence type="predicted"/>
<dbReference type="SUPFAM" id="SSF49899">
    <property type="entry name" value="Concanavalin A-like lectins/glucanases"/>
    <property type="match status" value="4"/>
</dbReference>
<evidence type="ECO:0000259" key="11">
    <source>
        <dbReference type="PROSITE" id="PS50026"/>
    </source>
</evidence>
<feature type="signal peptide" evidence="9">
    <location>
        <begin position="1"/>
        <end position="36"/>
    </location>
</feature>
<feature type="disulfide bond" evidence="6">
    <location>
        <begin position="228"/>
        <end position="237"/>
    </location>
</feature>
<evidence type="ECO:0000259" key="10">
    <source>
        <dbReference type="PROSITE" id="PS50025"/>
    </source>
</evidence>
<feature type="domain" description="EGF-like" evidence="11">
    <location>
        <begin position="38"/>
        <end position="77"/>
    </location>
</feature>
<keyword evidence="2 9" id="KW-0732">Signal</keyword>
<feature type="disulfide bond" evidence="6">
    <location>
        <begin position="828"/>
        <end position="837"/>
    </location>
</feature>
<feature type="domain" description="Laminin G" evidence="10">
    <location>
        <begin position="1385"/>
        <end position="1569"/>
    </location>
</feature>
<feature type="domain" description="EGF-like" evidence="11">
    <location>
        <begin position="1297"/>
        <end position="1335"/>
    </location>
</feature>
<feature type="domain" description="EGF-like" evidence="11">
    <location>
        <begin position="802"/>
        <end position="838"/>
    </location>
</feature>
<feature type="domain" description="Laminin G" evidence="10">
    <location>
        <begin position="1767"/>
        <end position="1947"/>
    </location>
</feature>
<reference evidence="12" key="1">
    <citation type="submission" date="2020-07" db="EMBL/GenBank/DDBJ databases">
        <title>The High-quality genome of the commercially important snow crab, Chionoecetes opilio.</title>
        <authorList>
            <person name="Jeong J.-H."/>
            <person name="Ryu S."/>
        </authorList>
    </citation>
    <scope>NUCLEOTIDE SEQUENCE</scope>
    <source>
        <strain evidence="12">MADBK_172401_WGS</strain>
        <tissue evidence="12">Digestive gland</tissue>
    </source>
</reference>
<name>A0A8J4YIT6_CHIOP</name>
<dbReference type="FunFam" id="2.10.25.10:FF:000066">
    <property type="entry name" value="FAT atypical cadherin 4"/>
    <property type="match status" value="1"/>
</dbReference>
<feature type="region of interest" description="Disordered" evidence="8">
    <location>
        <begin position="610"/>
        <end position="650"/>
    </location>
</feature>
<dbReference type="InterPro" id="IPR013032">
    <property type="entry name" value="EGF-like_CS"/>
</dbReference>
<feature type="compositionally biased region" description="Low complexity" evidence="8">
    <location>
        <begin position="615"/>
        <end position="632"/>
    </location>
</feature>
<dbReference type="FunFam" id="2.10.25.10:FF:000143">
    <property type="entry name" value="Protein crumbs 1"/>
    <property type="match status" value="1"/>
</dbReference>
<keyword evidence="13" id="KW-1185">Reference proteome</keyword>
<dbReference type="Proteomes" id="UP000770661">
    <property type="component" value="Unassembled WGS sequence"/>
</dbReference>
<dbReference type="Pfam" id="PF02210">
    <property type="entry name" value="Laminin_G_2"/>
    <property type="match status" value="4"/>
</dbReference>
<feature type="disulfide bond" evidence="6">
    <location>
        <begin position="42"/>
        <end position="52"/>
    </location>
</feature>
<feature type="domain" description="EGF-like" evidence="11">
    <location>
        <begin position="1337"/>
        <end position="1379"/>
    </location>
</feature>
<feature type="disulfide bond" evidence="6">
    <location>
        <begin position="1325"/>
        <end position="1334"/>
    </location>
</feature>
<dbReference type="InterPro" id="IPR013320">
    <property type="entry name" value="ConA-like_dom_sf"/>
</dbReference>
<feature type="chain" id="PRO_5035277184" evidence="9">
    <location>
        <begin position="37"/>
        <end position="1948"/>
    </location>
</feature>
<keyword evidence="5" id="KW-0325">Glycoprotein</keyword>
<dbReference type="Pfam" id="PF12661">
    <property type="entry name" value="hEGF"/>
    <property type="match status" value="2"/>
</dbReference>
<feature type="domain" description="EGF-like" evidence="11">
    <location>
        <begin position="155"/>
        <end position="200"/>
    </location>
</feature>
<dbReference type="InterPro" id="IPR018097">
    <property type="entry name" value="EGF_Ca-bd_CS"/>
</dbReference>
<evidence type="ECO:0000256" key="9">
    <source>
        <dbReference type="SAM" id="SignalP"/>
    </source>
</evidence>
<feature type="domain" description="EGF-like" evidence="11">
    <location>
        <begin position="1570"/>
        <end position="1606"/>
    </location>
</feature>
<evidence type="ECO:0000256" key="2">
    <source>
        <dbReference type="ARBA" id="ARBA00022729"/>
    </source>
</evidence>
<evidence type="ECO:0000256" key="6">
    <source>
        <dbReference type="PROSITE-ProRule" id="PRU00076"/>
    </source>
</evidence>
<feature type="disulfide bond" evidence="6">
    <location>
        <begin position="1057"/>
        <end position="1066"/>
    </location>
</feature>
<feature type="domain" description="Laminin G" evidence="10">
    <location>
        <begin position="843"/>
        <end position="1035"/>
    </location>
</feature>
<feature type="disulfide bond" evidence="6">
    <location>
        <begin position="1596"/>
        <end position="1605"/>
    </location>
</feature>
<feature type="domain" description="Laminin G" evidence="10">
    <location>
        <begin position="1111"/>
        <end position="1308"/>
    </location>
</feature>
<dbReference type="InterPro" id="IPR001791">
    <property type="entry name" value="Laminin_G"/>
</dbReference>
<dbReference type="PROSITE" id="PS00010">
    <property type="entry name" value="ASX_HYDROXYL"/>
    <property type="match status" value="3"/>
</dbReference>
<dbReference type="PROSITE" id="PS50026">
    <property type="entry name" value="EGF_3"/>
    <property type="match status" value="12"/>
</dbReference>
<feature type="region of interest" description="Disordered" evidence="8">
    <location>
        <begin position="662"/>
        <end position="684"/>
    </location>
</feature>
<accession>A0A8J4YIT6</accession>
<evidence type="ECO:0000256" key="8">
    <source>
        <dbReference type="SAM" id="MobiDB-lite"/>
    </source>
</evidence>
<feature type="domain" description="EGF-like" evidence="11">
    <location>
        <begin position="240"/>
        <end position="276"/>
    </location>
</feature>
<comment type="caution">
    <text evidence="12">The sequence shown here is derived from an EMBL/GenBank/DDBJ whole genome shotgun (WGS) entry which is preliminary data.</text>
</comment>
<feature type="disulfide bond" evidence="6">
    <location>
        <begin position="67"/>
        <end position="76"/>
    </location>
</feature>
<feature type="disulfide bond" evidence="6">
    <location>
        <begin position="143"/>
        <end position="152"/>
    </location>
</feature>
<evidence type="ECO:0000313" key="12">
    <source>
        <dbReference type="EMBL" id="KAG0727792.1"/>
    </source>
</evidence>
<dbReference type="SMART" id="SM00179">
    <property type="entry name" value="EGF_CA"/>
    <property type="match status" value="10"/>
</dbReference>
<dbReference type="Gene3D" id="2.10.25.10">
    <property type="entry name" value="Laminin"/>
    <property type="match status" value="12"/>
</dbReference>
<feature type="domain" description="EGF-like" evidence="11">
    <location>
        <begin position="278"/>
        <end position="316"/>
    </location>
</feature>
<dbReference type="InterPro" id="IPR001881">
    <property type="entry name" value="EGF-like_Ca-bd_dom"/>
</dbReference>
<dbReference type="SUPFAM" id="SSF57196">
    <property type="entry name" value="EGF/Laminin"/>
    <property type="match status" value="8"/>
</dbReference>
<dbReference type="PROSITE" id="PS00022">
    <property type="entry name" value="EGF_1"/>
    <property type="match status" value="14"/>
</dbReference>
<feature type="disulfide bond" evidence="7">
    <location>
        <begin position="1920"/>
        <end position="1947"/>
    </location>
</feature>
<dbReference type="Pfam" id="PF00008">
    <property type="entry name" value="EGF"/>
    <property type="match status" value="8"/>
</dbReference>
<feature type="disulfide bond" evidence="6">
    <location>
        <begin position="266"/>
        <end position="275"/>
    </location>
</feature>
<keyword evidence="4 6" id="KW-1015">Disulfide bond</keyword>
<feature type="compositionally biased region" description="Low complexity" evidence="8">
    <location>
        <begin position="768"/>
        <end position="779"/>
    </location>
</feature>
<protein>
    <submittedName>
        <fullName evidence="12">Protein eyes shut</fullName>
    </submittedName>
</protein>
<evidence type="ECO:0000313" key="13">
    <source>
        <dbReference type="Proteomes" id="UP000770661"/>
    </source>
</evidence>
<keyword evidence="3" id="KW-0677">Repeat</keyword>
<dbReference type="FunFam" id="2.10.25.10:FF:000472">
    <property type="entry name" value="Uncharacterized protein, isoform A"/>
    <property type="match status" value="1"/>
</dbReference>
<dbReference type="PROSITE" id="PS01186">
    <property type="entry name" value="EGF_2"/>
    <property type="match status" value="8"/>
</dbReference>
<dbReference type="SMART" id="SM00181">
    <property type="entry name" value="EGF"/>
    <property type="match status" value="14"/>
</dbReference>
<dbReference type="InterPro" id="IPR051022">
    <property type="entry name" value="Notch_Cell-Fate_Det"/>
</dbReference>
<dbReference type="PROSITE" id="PS01187">
    <property type="entry name" value="EGF_CA"/>
    <property type="match status" value="3"/>
</dbReference>